<evidence type="ECO:0000256" key="1">
    <source>
        <dbReference type="SAM" id="MobiDB-lite"/>
    </source>
</evidence>
<feature type="region of interest" description="Disordered" evidence="1">
    <location>
        <begin position="185"/>
        <end position="212"/>
    </location>
</feature>
<evidence type="ECO:0000313" key="2">
    <source>
        <dbReference type="EMBL" id="CAL0313175.1"/>
    </source>
</evidence>
<name>A0AAV1WUX7_LUPLU</name>
<evidence type="ECO:0000313" key="3">
    <source>
        <dbReference type="Proteomes" id="UP001497480"/>
    </source>
</evidence>
<gene>
    <name evidence="2" type="ORF">LLUT_LOCUS14235</name>
</gene>
<dbReference type="EMBL" id="CAXHTB010000010">
    <property type="protein sequence ID" value="CAL0313175.1"/>
    <property type="molecule type" value="Genomic_DNA"/>
</dbReference>
<feature type="compositionally biased region" description="Basic and acidic residues" evidence="1">
    <location>
        <begin position="198"/>
        <end position="212"/>
    </location>
</feature>
<dbReference type="PANTHER" id="PTHR33095">
    <property type="entry name" value="OS07G0619500 PROTEIN"/>
    <property type="match status" value="1"/>
</dbReference>
<dbReference type="Proteomes" id="UP001497480">
    <property type="component" value="Unassembled WGS sequence"/>
</dbReference>
<dbReference type="PANTHER" id="PTHR33095:SF114">
    <property type="entry name" value="DUF1645 FAMILY PROTEIN"/>
    <property type="match status" value="1"/>
</dbReference>
<sequence>MNRSSSIKKTRMQALSILLPKTFNDFEELTLNSMKLDQDLNSNLELEHGNENFEDREFSFSCANPEGTLIFADEIFDNGQILPIFPIFDQSSLYDTQNKETLSLRPPLKKLLVEQRNNLPSNLDRKPEEPLNKWSKEMTILEVDTSHERCKKSSSTGFSKQLRIRKDMNLRSNSEGDDTFILMNPSSSTPQKQVKHNGVKEKNVTKKKTKEEEHKMTFSAYEKHYMMRRTRKESDKRKSFLPYKQVMAYKTMNRSSSIKKTRMQALSFILPNTFNDSNSTGFSKQLRIRKLFQEVKVPMVFVDTTKASAQRC</sequence>
<accession>A0AAV1WUX7</accession>
<dbReference type="Pfam" id="PF07816">
    <property type="entry name" value="DUF1645"/>
    <property type="match status" value="1"/>
</dbReference>
<reference evidence="2 3" key="1">
    <citation type="submission" date="2024-03" db="EMBL/GenBank/DDBJ databases">
        <authorList>
            <person name="Martinez-Hernandez J."/>
        </authorList>
    </citation>
    <scope>NUCLEOTIDE SEQUENCE [LARGE SCALE GENOMIC DNA]</scope>
</reference>
<dbReference type="AlphaFoldDB" id="A0AAV1WUX7"/>
<keyword evidence="3" id="KW-1185">Reference proteome</keyword>
<protein>
    <submittedName>
        <fullName evidence="2">Uncharacterized protein</fullName>
    </submittedName>
</protein>
<comment type="caution">
    <text evidence="2">The sequence shown here is derived from an EMBL/GenBank/DDBJ whole genome shotgun (WGS) entry which is preliminary data.</text>
</comment>
<dbReference type="InterPro" id="IPR012442">
    <property type="entry name" value="DUF1645_plant"/>
</dbReference>
<proteinExistence type="predicted"/>
<organism evidence="2 3">
    <name type="scientific">Lupinus luteus</name>
    <name type="common">European yellow lupine</name>
    <dbReference type="NCBI Taxonomy" id="3873"/>
    <lineage>
        <taxon>Eukaryota</taxon>
        <taxon>Viridiplantae</taxon>
        <taxon>Streptophyta</taxon>
        <taxon>Embryophyta</taxon>
        <taxon>Tracheophyta</taxon>
        <taxon>Spermatophyta</taxon>
        <taxon>Magnoliopsida</taxon>
        <taxon>eudicotyledons</taxon>
        <taxon>Gunneridae</taxon>
        <taxon>Pentapetalae</taxon>
        <taxon>rosids</taxon>
        <taxon>fabids</taxon>
        <taxon>Fabales</taxon>
        <taxon>Fabaceae</taxon>
        <taxon>Papilionoideae</taxon>
        <taxon>50 kb inversion clade</taxon>
        <taxon>genistoids sensu lato</taxon>
        <taxon>core genistoids</taxon>
        <taxon>Genisteae</taxon>
        <taxon>Lupinus</taxon>
    </lineage>
</organism>